<accession>A0A7V4WVC9</accession>
<gene>
    <name evidence="2" type="ORF">ENK44_08735</name>
</gene>
<dbReference type="AlphaFoldDB" id="A0A7V4WVC9"/>
<keyword evidence="1" id="KW-0732">Signal</keyword>
<feature type="chain" id="PRO_5030962469" evidence="1">
    <location>
        <begin position="28"/>
        <end position="1178"/>
    </location>
</feature>
<reference evidence="2" key="1">
    <citation type="journal article" date="2020" name="mSystems">
        <title>Genome- and Community-Level Interaction Insights into Carbon Utilization and Element Cycling Functions of Hydrothermarchaeota in Hydrothermal Sediment.</title>
        <authorList>
            <person name="Zhou Z."/>
            <person name="Liu Y."/>
            <person name="Xu W."/>
            <person name="Pan J."/>
            <person name="Luo Z.H."/>
            <person name="Li M."/>
        </authorList>
    </citation>
    <scope>NUCLEOTIDE SEQUENCE [LARGE SCALE GENOMIC DNA]</scope>
    <source>
        <strain evidence="2">HyVt-577</strain>
    </source>
</reference>
<name>A0A7V4WVC9_CALAY</name>
<comment type="caution">
    <text evidence="2">The sequence shown here is derived from an EMBL/GenBank/DDBJ whole genome shotgun (WGS) entry which is preliminary data.</text>
</comment>
<feature type="signal peptide" evidence="1">
    <location>
        <begin position="1"/>
        <end position="27"/>
    </location>
</feature>
<protein>
    <submittedName>
        <fullName evidence="2">Uncharacterized protein</fullName>
    </submittedName>
</protein>
<evidence type="ECO:0000313" key="2">
    <source>
        <dbReference type="EMBL" id="HGY55773.1"/>
    </source>
</evidence>
<sequence length="1178" mass="136069">MNNRRPRLRLAFLFVVIFMAHLPVGQAQTIVPPSFWLVDSTIVVDRSDYVFHFPTQHFPQISTLQISKNRSILREGLDYRLTGQDSVDFYGLLQQGDTLRIRYRRLPIALKRHFTLYSRDSLQTADTTDSAGARQPVWKINFENPFTGIRSDLQTSGSIMRGVNIGTNRDLTLNSGLNVALSGKLTDNVEIVAALTDEATPIQPEGNTQTLQEVDKVFVQFKTPYVNGTVGDFNLMYRNTQFSNLSRKLQGLTLLGNYNRYSAGVTIASTRGFFNRVQFIGQEGNQGPYQLTGKNGEREIIVLAGTERVWIDGKQMLRGEDNDYVIEYGNGQITFTTRRLITSESRIEIDFEYFPAIQKYNRNVYSGLAASSLLSDELKLNVRYYREADDPDQILQEGGGLTEEEKEIIRNAGDDPLKAYVPGETFKPDTSGNYSKIDTLLDGNPYSYFKYVGSNNGLYIVRFSYVGPNNGDYVRDRLGVYRWVGLKKGDYAPVRLLPLPVDHQTADMQLEWSPSQRFKLQAEYARSRLDKNRLSGLNDVDNSGNAFMLTGTLKEQSLRLGAADLGKLDFDLDAKYVDKQFQSVDRIVQPDYQRYWNLLPGFQTSTEELSLQANGVYRPVPQLKLAGNLGHLQKTDLKSQRMLGLLEYTRDSDFSTLWRYEYIGSTLPRQGVTNNWQRYHADAEKAVWKFKPALLFDSEWRKVYQPAYLSGFKFYDYGMRLGLIHWKYFTGQIKLTRRDDYIYDIEQYKRLAFQARSLTGRMFFKLQNIRETTASLEIVHRQKTFADEFKKVKVDTIKLKYVDPTVQDTVWQDRTTNLADLRLSHSRWKKAVYLSLQYRVSTKQTALKEKVYLDVGEGRGNLRYDEDLGEYVPDPDGKYILFILPSGKFEPVTNLQTALRLRLDPGRYWRRGGTRTQKVLAALSSETYLRVEEETKEDDIWAIYFLNLSKFQGAQTIRGTIQFSEDLYIMRRNRNLSFRLRYRYDKNRLNQFLDAGENEDRAGNEWGLRTDWRPGGRFNNQTELRRKFILRNSPANPIRNRNIIGWYVTQKISYRPTGRIELGLEGEYGNENNRAETYPIRLWYGAVKGRFSYALPAKGRLSGEYNIQNVQITHNPLNLTVPFEMANGKKEGLTQTWQLRAEYNVAKNIQFTLFYTGRNEAGFDRVIHSGQAEVRAFF</sequence>
<dbReference type="EMBL" id="DRQG01000082">
    <property type="protein sequence ID" value="HGY55773.1"/>
    <property type="molecule type" value="Genomic_DNA"/>
</dbReference>
<organism evidence="2">
    <name type="scientific">Caldithrix abyssi</name>
    <dbReference type="NCBI Taxonomy" id="187145"/>
    <lineage>
        <taxon>Bacteria</taxon>
        <taxon>Pseudomonadati</taxon>
        <taxon>Calditrichota</taxon>
        <taxon>Calditrichia</taxon>
        <taxon>Calditrichales</taxon>
        <taxon>Calditrichaceae</taxon>
        <taxon>Caldithrix</taxon>
    </lineage>
</organism>
<evidence type="ECO:0000256" key="1">
    <source>
        <dbReference type="SAM" id="SignalP"/>
    </source>
</evidence>
<dbReference type="Proteomes" id="UP000885779">
    <property type="component" value="Unassembled WGS sequence"/>
</dbReference>
<proteinExistence type="predicted"/>